<dbReference type="SUPFAM" id="SSF52540">
    <property type="entry name" value="P-loop containing nucleoside triphosphate hydrolases"/>
    <property type="match status" value="1"/>
</dbReference>
<dbReference type="Pfam" id="PF00664">
    <property type="entry name" value="ABC_membrane"/>
    <property type="match status" value="1"/>
</dbReference>
<protein>
    <submittedName>
        <fullName evidence="10">ATP-binding cassette subfamily B protein</fullName>
    </submittedName>
</protein>
<evidence type="ECO:0000256" key="1">
    <source>
        <dbReference type="ARBA" id="ARBA00004651"/>
    </source>
</evidence>
<keyword evidence="3" id="KW-0547">Nucleotide-binding</keyword>
<dbReference type="SMART" id="SM00382">
    <property type="entry name" value="AAA"/>
    <property type="match status" value="1"/>
</dbReference>
<dbReference type="Proteomes" id="UP001549106">
    <property type="component" value="Unassembled WGS sequence"/>
</dbReference>
<dbReference type="InterPro" id="IPR017871">
    <property type="entry name" value="ABC_transporter-like_CS"/>
</dbReference>
<keyword evidence="4 10" id="KW-0067">ATP-binding</keyword>
<dbReference type="EMBL" id="JBEPMJ010000029">
    <property type="protein sequence ID" value="MET3751817.1"/>
    <property type="molecule type" value="Genomic_DNA"/>
</dbReference>
<feature type="transmembrane region" description="Helical" evidence="7">
    <location>
        <begin position="378"/>
        <end position="399"/>
    </location>
</feature>
<evidence type="ECO:0000313" key="11">
    <source>
        <dbReference type="Proteomes" id="UP001549106"/>
    </source>
</evidence>
<evidence type="ECO:0000259" key="9">
    <source>
        <dbReference type="PROSITE" id="PS50929"/>
    </source>
</evidence>
<keyword evidence="2 7" id="KW-0812">Transmembrane</keyword>
<feature type="transmembrane region" description="Helical" evidence="7">
    <location>
        <begin position="202"/>
        <end position="221"/>
    </location>
</feature>
<proteinExistence type="predicted"/>
<evidence type="ECO:0000313" key="10">
    <source>
        <dbReference type="EMBL" id="MET3751817.1"/>
    </source>
</evidence>
<feature type="domain" description="ABC transmembrane type-1" evidence="9">
    <location>
        <begin position="187"/>
        <end position="441"/>
    </location>
</feature>
<organism evidence="10 11">
    <name type="scientific">Blautia caecimuris</name>
    <dbReference type="NCBI Taxonomy" id="1796615"/>
    <lineage>
        <taxon>Bacteria</taxon>
        <taxon>Bacillati</taxon>
        <taxon>Bacillota</taxon>
        <taxon>Clostridia</taxon>
        <taxon>Lachnospirales</taxon>
        <taxon>Lachnospiraceae</taxon>
        <taxon>Blautia</taxon>
    </lineage>
</organism>
<dbReference type="CDD" id="cd18548">
    <property type="entry name" value="ABC_6TM_Tm287_like"/>
    <property type="match status" value="1"/>
</dbReference>
<keyword evidence="6 7" id="KW-0472">Membrane</keyword>
<dbReference type="InterPro" id="IPR011527">
    <property type="entry name" value="ABC1_TM_dom"/>
</dbReference>
<feature type="transmembrane region" description="Helical" evidence="7">
    <location>
        <begin position="419"/>
        <end position="439"/>
    </location>
</feature>
<name>A0ABV2M8K4_9FIRM</name>
<feature type="transmembrane region" description="Helical" evidence="7">
    <location>
        <begin position="272"/>
        <end position="292"/>
    </location>
</feature>
<feature type="transmembrane region" description="Helical" evidence="7">
    <location>
        <begin position="298"/>
        <end position="320"/>
    </location>
</feature>
<evidence type="ECO:0000256" key="4">
    <source>
        <dbReference type="ARBA" id="ARBA00022840"/>
    </source>
</evidence>
<dbReference type="SUPFAM" id="SSF90123">
    <property type="entry name" value="ABC transporter transmembrane region"/>
    <property type="match status" value="1"/>
</dbReference>
<sequence>MIKLMKYLKKSAGYVALIIALLFLQAYCDLSLPDYTSKIVNIGIQQKGIEDGVPQKIRKTSMDALELFMSQEDISELETAYTEDGELYVLKDIDKDTRSSLNEILGKPMLMLGGLTMETEASGEMLAQMGIPEGADPVEAIAQMPEDARAQMTESMGEKFRDMPDSMITQAAVSYVQAEYEALGEDVDGLQMKYIGKAGLKMILMALLIMAASISVVFLSAKVAASLGHDIRGDIYRKVIGFSSNEYNKFSTASLITRSTNDVQQVQMTMAMMFRIVLYAPIIGIGGVLRVLETDSSMTWILGVGVVLILVIIGLLFSIAMPRFTKLQTLIDRLNLVTREILTGIPVIRAFSREKHEEDRFEDANKVLTKTNLFVNRCMTFMMPSMMLIMNGISVLIVYNGSYAVDAGNMQVGDMMAFIQYAMQIIMAFLMITAMSIMLPRANVAAMRIVEILETENSLKEPEAPVHPSQEIKGTVEFDHVSFAYPDAGENVLTDISFKAEKGQTLAVIGSTGSGKSSLINLIPRFYDVTQGCVKVDGVDVRSMSQKELRDRLGYVPQKGVLFSGTIDSNIRYGKTDISEEQVKKAAMVAQAQDFIEEKPHGYESPVAQGGTNVSGGQKQRLSIARAVAKDPEIFIFDDSFSALDFKTDKALRKALKEHTKNATTIIVAQRISTILNADQILVLDDGKMAGLGTHRELMENCEVYRQIAMSQLSEEELANE</sequence>
<feature type="domain" description="ABC transporter" evidence="8">
    <location>
        <begin position="476"/>
        <end position="711"/>
    </location>
</feature>
<dbReference type="InterPro" id="IPR036640">
    <property type="entry name" value="ABC1_TM_sf"/>
</dbReference>
<evidence type="ECO:0000256" key="5">
    <source>
        <dbReference type="ARBA" id="ARBA00022989"/>
    </source>
</evidence>
<keyword evidence="5 7" id="KW-1133">Transmembrane helix</keyword>
<evidence type="ECO:0000256" key="7">
    <source>
        <dbReference type="SAM" id="Phobius"/>
    </source>
</evidence>
<dbReference type="GO" id="GO:0005524">
    <property type="term" value="F:ATP binding"/>
    <property type="evidence" value="ECO:0007669"/>
    <property type="project" value="UniProtKB-KW"/>
</dbReference>
<evidence type="ECO:0000256" key="2">
    <source>
        <dbReference type="ARBA" id="ARBA00022692"/>
    </source>
</evidence>
<evidence type="ECO:0000259" key="8">
    <source>
        <dbReference type="PROSITE" id="PS50893"/>
    </source>
</evidence>
<comment type="subcellular location">
    <subcellularLocation>
        <location evidence="1">Cell membrane</location>
        <topology evidence="1">Multi-pass membrane protein</topology>
    </subcellularLocation>
</comment>
<dbReference type="PANTHER" id="PTHR43394">
    <property type="entry name" value="ATP-DEPENDENT PERMEASE MDL1, MITOCHONDRIAL"/>
    <property type="match status" value="1"/>
</dbReference>
<dbReference type="Gene3D" id="3.40.50.300">
    <property type="entry name" value="P-loop containing nucleotide triphosphate hydrolases"/>
    <property type="match status" value="1"/>
</dbReference>
<dbReference type="PANTHER" id="PTHR43394:SF1">
    <property type="entry name" value="ATP-BINDING CASSETTE SUB-FAMILY B MEMBER 10, MITOCHONDRIAL"/>
    <property type="match status" value="1"/>
</dbReference>
<dbReference type="InterPro" id="IPR003439">
    <property type="entry name" value="ABC_transporter-like_ATP-bd"/>
</dbReference>
<dbReference type="PROSITE" id="PS50893">
    <property type="entry name" value="ABC_TRANSPORTER_2"/>
    <property type="match status" value="1"/>
</dbReference>
<evidence type="ECO:0000256" key="3">
    <source>
        <dbReference type="ARBA" id="ARBA00022741"/>
    </source>
</evidence>
<dbReference type="PROSITE" id="PS50929">
    <property type="entry name" value="ABC_TM1F"/>
    <property type="match status" value="1"/>
</dbReference>
<comment type="caution">
    <text evidence="10">The sequence shown here is derived from an EMBL/GenBank/DDBJ whole genome shotgun (WGS) entry which is preliminary data.</text>
</comment>
<gene>
    <name evidence="10" type="ORF">ABID24_003079</name>
</gene>
<keyword evidence="11" id="KW-1185">Reference proteome</keyword>
<accession>A0ABV2M8K4</accession>
<dbReference type="InterPro" id="IPR003593">
    <property type="entry name" value="AAA+_ATPase"/>
</dbReference>
<dbReference type="RefSeq" id="WP_257465333.1">
    <property type="nucleotide sequence ID" value="NZ_JANJZT010000029.1"/>
</dbReference>
<reference evidence="10 11" key="1">
    <citation type="submission" date="2024-06" db="EMBL/GenBank/DDBJ databases">
        <title>Genomic Encyclopedia of Type Strains, Phase IV (KMG-IV): sequencing the most valuable type-strain genomes for metagenomic binning, comparative biology and taxonomic classification.</title>
        <authorList>
            <person name="Goeker M."/>
        </authorList>
    </citation>
    <scope>NUCLEOTIDE SEQUENCE [LARGE SCALE GENOMIC DNA]</scope>
    <source>
        <strain evidence="10 11">DSM 29492</strain>
    </source>
</reference>
<dbReference type="PROSITE" id="PS00211">
    <property type="entry name" value="ABC_TRANSPORTER_1"/>
    <property type="match status" value="1"/>
</dbReference>
<dbReference type="Gene3D" id="1.20.1560.10">
    <property type="entry name" value="ABC transporter type 1, transmembrane domain"/>
    <property type="match status" value="1"/>
</dbReference>
<evidence type="ECO:0000256" key="6">
    <source>
        <dbReference type="ARBA" id="ARBA00023136"/>
    </source>
</evidence>
<dbReference type="InterPro" id="IPR039421">
    <property type="entry name" value="Type_1_exporter"/>
</dbReference>
<dbReference type="Pfam" id="PF00005">
    <property type="entry name" value="ABC_tran"/>
    <property type="match status" value="1"/>
</dbReference>
<dbReference type="InterPro" id="IPR027417">
    <property type="entry name" value="P-loop_NTPase"/>
</dbReference>